<keyword evidence="8" id="KW-0999">Mitochondrion inner membrane</keyword>
<comment type="caution">
    <text evidence="10">The sequence shown here is derived from an EMBL/GenBank/DDBJ whole genome shotgun (WGS) entry which is preliminary data.</text>
</comment>
<name>A0A8S3YVH6_9EUPU</name>
<evidence type="ECO:0000256" key="4">
    <source>
        <dbReference type="ARBA" id="ARBA00022927"/>
    </source>
</evidence>
<evidence type="ECO:0000256" key="7">
    <source>
        <dbReference type="ARBA" id="ARBA00023157"/>
    </source>
</evidence>
<dbReference type="InterPro" id="IPR004217">
    <property type="entry name" value="Tim10-like"/>
</dbReference>
<comment type="function">
    <text evidence="8">Mitochondrial intermembrane chaperone that participates in the import and insertion of some multi-pass transmembrane proteins into the mitochondrial inner membrane. Also required for the transfer of beta-barrel precursors from the TOM complex to the sorting and assembly machinery (SAM complex) of the outer membrane. Acts as a chaperone-like protein that protects the hydrophobic precursors from aggregation and guide them through the mitochondrial intermembrane space.</text>
</comment>
<comment type="subcellular location">
    <subcellularLocation>
        <location evidence="8">Mitochondrion inner membrane</location>
        <topology evidence="8">Peripheral membrane protein</topology>
        <orientation evidence="8">Intermembrane side</orientation>
    </subcellularLocation>
</comment>
<evidence type="ECO:0000256" key="8">
    <source>
        <dbReference type="RuleBase" id="RU367043"/>
    </source>
</evidence>
<feature type="domain" description="Tim10-like" evidence="9">
    <location>
        <begin position="19"/>
        <end position="77"/>
    </location>
</feature>
<dbReference type="AlphaFoldDB" id="A0A8S3YVH6"/>
<keyword evidence="8" id="KW-0472">Membrane</keyword>
<evidence type="ECO:0000259" key="9">
    <source>
        <dbReference type="Pfam" id="PF02953"/>
    </source>
</evidence>
<evidence type="ECO:0000256" key="2">
    <source>
        <dbReference type="ARBA" id="ARBA00022723"/>
    </source>
</evidence>
<keyword evidence="4 8" id="KW-0653">Protein transport</keyword>
<keyword evidence="7 8" id="KW-1015">Disulfide bond</keyword>
<dbReference type="EMBL" id="CAJHNH020000967">
    <property type="protein sequence ID" value="CAG5120799.1"/>
    <property type="molecule type" value="Genomic_DNA"/>
</dbReference>
<dbReference type="Gene3D" id="1.10.287.810">
    <property type="entry name" value="Mitochondrial import inner membrane translocase subunit tim13 like domains"/>
    <property type="match status" value="1"/>
</dbReference>
<protein>
    <recommendedName>
        <fullName evidence="8">Mitochondrial import inner membrane translocase subunit</fullName>
    </recommendedName>
</protein>
<dbReference type="OrthoDB" id="1551503at2759"/>
<comment type="domain">
    <text evidence="8">The twin CX3C motif contains 4 conserved Cys residues that form 2 disulfide bonds in the mitochondrial intermembrane space.</text>
</comment>
<comment type="subunit">
    <text evidence="8">Heterohexamer.</text>
</comment>
<comment type="similarity">
    <text evidence="8">Belongs to the small Tim family.</text>
</comment>
<sequence length="95" mass="10963">MAEQQSLPPQMQIDTMSTGSQFREFLTQYNKITEQCFMACVHDFTTRRVITVENNCALNCLEKYMKMTNRISQRFQEHQLTSNDTLAAASQKSSS</sequence>
<dbReference type="Proteomes" id="UP000678393">
    <property type="component" value="Unassembled WGS sequence"/>
</dbReference>
<reference evidence="10" key="1">
    <citation type="submission" date="2021-04" db="EMBL/GenBank/DDBJ databases">
        <authorList>
            <consortium name="Molecular Ecology Group"/>
        </authorList>
    </citation>
    <scope>NUCLEOTIDE SEQUENCE</scope>
</reference>
<dbReference type="PANTHER" id="PTHR13172">
    <property type="entry name" value="MITOCHONDRIAL IMPORT INNER MEMBRANE TRANSLOCASE SUBUNIT TIM9B"/>
    <property type="match status" value="1"/>
</dbReference>
<evidence type="ECO:0000256" key="6">
    <source>
        <dbReference type="ARBA" id="ARBA00023128"/>
    </source>
</evidence>
<dbReference type="GO" id="GO:0015031">
    <property type="term" value="P:protein transport"/>
    <property type="evidence" value="ECO:0007669"/>
    <property type="project" value="UniProtKB-KW"/>
</dbReference>
<evidence type="ECO:0000313" key="10">
    <source>
        <dbReference type="EMBL" id="CAG5120799.1"/>
    </source>
</evidence>
<dbReference type="InterPro" id="IPR050673">
    <property type="entry name" value="Mito_inner_translocase_sub"/>
</dbReference>
<dbReference type="GO" id="GO:0005743">
    <property type="term" value="C:mitochondrial inner membrane"/>
    <property type="evidence" value="ECO:0007669"/>
    <property type="project" value="UniProtKB-SubCell"/>
</dbReference>
<evidence type="ECO:0000313" key="11">
    <source>
        <dbReference type="Proteomes" id="UP000678393"/>
    </source>
</evidence>
<evidence type="ECO:0000256" key="1">
    <source>
        <dbReference type="ARBA" id="ARBA00022448"/>
    </source>
</evidence>
<keyword evidence="2" id="KW-0479">Metal-binding</keyword>
<evidence type="ECO:0000256" key="5">
    <source>
        <dbReference type="ARBA" id="ARBA00023010"/>
    </source>
</evidence>
<gene>
    <name evidence="10" type="ORF">CUNI_LOCUS6357</name>
</gene>
<evidence type="ECO:0000256" key="3">
    <source>
        <dbReference type="ARBA" id="ARBA00022833"/>
    </source>
</evidence>
<keyword evidence="1 8" id="KW-0813">Transport</keyword>
<accession>A0A8S3YVH6</accession>
<keyword evidence="11" id="KW-1185">Reference proteome</keyword>
<dbReference type="Pfam" id="PF02953">
    <property type="entry name" value="zf-Tim10_DDP"/>
    <property type="match status" value="1"/>
</dbReference>
<proteinExistence type="inferred from homology"/>
<dbReference type="GO" id="GO:0046872">
    <property type="term" value="F:metal ion binding"/>
    <property type="evidence" value="ECO:0007669"/>
    <property type="project" value="UniProtKB-KW"/>
</dbReference>
<keyword evidence="8" id="KW-0143">Chaperone</keyword>
<dbReference type="InterPro" id="IPR035427">
    <property type="entry name" value="Tim10-like_dom_sf"/>
</dbReference>
<keyword evidence="6 8" id="KW-0496">Mitochondrion</keyword>
<keyword evidence="5 8" id="KW-0811">Translocation</keyword>
<dbReference type="SUPFAM" id="SSF144122">
    <property type="entry name" value="Tim10-like"/>
    <property type="match status" value="1"/>
</dbReference>
<keyword evidence="3" id="KW-0862">Zinc</keyword>
<organism evidence="10 11">
    <name type="scientific">Candidula unifasciata</name>
    <dbReference type="NCBI Taxonomy" id="100452"/>
    <lineage>
        <taxon>Eukaryota</taxon>
        <taxon>Metazoa</taxon>
        <taxon>Spiralia</taxon>
        <taxon>Lophotrochozoa</taxon>
        <taxon>Mollusca</taxon>
        <taxon>Gastropoda</taxon>
        <taxon>Heterobranchia</taxon>
        <taxon>Euthyneura</taxon>
        <taxon>Panpulmonata</taxon>
        <taxon>Eupulmonata</taxon>
        <taxon>Stylommatophora</taxon>
        <taxon>Helicina</taxon>
        <taxon>Helicoidea</taxon>
        <taxon>Geomitridae</taxon>
        <taxon>Candidula</taxon>
    </lineage>
</organism>